<keyword evidence="1" id="KW-0106">Calcium</keyword>
<reference evidence="5 6" key="1">
    <citation type="journal article" date="2023" name="Commun. Biol.">
        <title>Genome analysis of Parmales, the sister group of diatoms, reveals the evolutionary specialization of diatoms from phago-mixotrophs to photoautotrophs.</title>
        <authorList>
            <person name="Ban H."/>
            <person name="Sato S."/>
            <person name="Yoshikawa S."/>
            <person name="Yamada K."/>
            <person name="Nakamura Y."/>
            <person name="Ichinomiya M."/>
            <person name="Sato N."/>
            <person name="Blanc-Mathieu R."/>
            <person name="Endo H."/>
            <person name="Kuwata A."/>
            <person name="Ogata H."/>
        </authorList>
    </citation>
    <scope>NUCLEOTIDE SEQUENCE [LARGE SCALE GENOMIC DNA]</scope>
</reference>
<dbReference type="PROSITE" id="PS50222">
    <property type="entry name" value="EF_HAND_2"/>
    <property type="match status" value="1"/>
</dbReference>
<feature type="compositionally biased region" description="Polar residues" evidence="3">
    <location>
        <begin position="1059"/>
        <end position="1068"/>
    </location>
</feature>
<proteinExistence type="predicted"/>
<feature type="region of interest" description="Disordered" evidence="3">
    <location>
        <begin position="742"/>
        <end position="761"/>
    </location>
</feature>
<feature type="compositionally biased region" description="Pro residues" evidence="3">
    <location>
        <begin position="466"/>
        <end position="476"/>
    </location>
</feature>
<dbReference type="InterPro" id="IPR018247">
    <property type="entry name" value="EF_Hand_1_Ca_BS"/>
</dbReference>
<keyword evidence="2" id="KW-0175">Coiled coil</keyword>
<dbReference type="PROSITE" id="PS00018">
    <property type="entry name" value="EF_HAND_1"/>
    <property type="match status" value="1"/>
</dbReference>
<keyword evidence="6" id="KW-1185">Reference proteome</keyword>
<name>A0ABQ6MCC6_9STRA</name>
<feature type="compositionally biased region" description="Acidic residues" evidence="3">
    <location>
        <begin position="745"/>
        <end position="757"/>
    </location>
</feature>
<feature type="coiled-coil region" evidence="2">
    <location>
        <begin position="23"/>
        <end position="76"/>
    </location>
</feature>
<evidence type="ECO:0000256" key="1">
    <source>
        <dbReference type="ARBA" id="ARBA00022837"/>
    </source>
</evidence>
<comment type="caution">
    <text evidence="5">The sequence shown here is derived from an EMBL/GenBank/DDBJ whole genome shotgun (WGS) entry which is preliminary data.</text>
</comment>
<gene>
    <name evidence="5" type="ORF">TeGR_g8143</name>
</gene>
<feature type="region of interest" description="Disordered" evidence="3">
    <location>
        <begin position="1055"/>
        <end position="1116"/>
    </location>
</feature>
<feature type="region of interest" description="Disordered" evidence="3">
    <location>
        <begin position="420"/>
        <end position="527"/>
    </location>
</feature>
<feature type="compositionally biased region" description="Basic and acidic residues" evidence="3">
    <location>
        <begin position="446"/>
        <end position="461"/>
    </location>
</feature>
<dbReference type="InterPro" id="IPR011992">
    <property type="entry name" value="EF-hand-dom_pair"/>
</dbReference>
<dbReference type="InterPro" id="IPR002048">
    <property type="entry name" value="EF_hand_dom"/>
</dbReference>
<accession>A0ABQ6MCC6</accession>
<dbReference type="EMBL" id="BRYB01003975">
    <property type="protein sequence ID" value="GMI23658.1"/>
    <property type="molecule type" value="Genomic_DNA"/>
</dbReference>
<evidence type="ECO:0000259" key="4">
    <source>
        <dbReference type="PROSITE" id="PS50222"/>
    </source>
</evidence>
<evidence type="ECO:0000313" key="5">
    <source>
        <dbReference type="EMBL" id="GMI23658.1"/>
    </source>
</evidence>
<evidence type="ECO:0000313" key="6">
    <source>
        <dbReference type="Proteomes" id="UP001165060"/>
    </source>
</evidence>
<feature type="domain" description="EF-hand" evidence="4">
    <location>
        <begin position="93"/>
        <end position="128"/>
    </location>
</feature>
<protein>
    <recommendedName>
        <fullName evidence="4">EF-hand domain-containing protein</fullName>
    </recommendedName>
</protein>
<dbReference type="SUPFAM" id="SSF47473">
    <property type="entry name" value="EF-hand"/>
    <property type="match status" value="1"/>
</dbReference>
<evidence type="ECO:0000256" key="3">
    <source>
        <dbReference type="SAM" id="MobiDB-lite"/>
    </source>
</evidence>
<organism evidence="5 6">
    <name type="scientific">Tetraparma gracilis</name>
    <dbReference type="NCBI Taxonomy" id="2962635"/>
    <lineage>
        <taxon>Eukaryota</taxon>
        <taxon>Sar</taxon>
        <taxon>Stramenopiles</taxon>
        <taxon>Ochrophyta</taxon>
        <taxon>Bolidophyceae</taxon>
        <taxon>Parmales</taxon>
        <taxon>Triparmaceae</taxon>
        <taxon>Tetraparma</taxon>
    </lineage>
</organism>
<dbReference type="Proteomes" id="UP001165060">
    <property type="component" value="Unassembled WGS sequence"/>
</dbReference>
<evidence type="ECO:0000256" key="2">
    <source>
        <dbReference type="SAM" id="Coils"/>
    </source>
</evidence>
<feature type="compositionally biased region" description="Basic and acidic residues" evidence="3">
    <location>
        <begin position="477"/>
        <end position="527"/>
    </location>
</feature>
<feature type="compositionally biased region" description="Basic residues" evidence="3">
    <location>
        <begin position="420"/>
        <end position="445"/>
    </location>
</feature>
<feature type="coiled-coil region" evidence="2">
    <location>
        <begin position="973"/>
        <end position="1026"/>
    </location>
</feature>
<sequence length="1116" mass="127469">MTDAETLAKQRAAISDFNEDMDEDNMREALDAKRKEVAKFKRNIENKDKHNAKIKAKKAEAEASALKKKEEDEEKVKRLNLMRKGVDPDEDNMDENAAYEAFSVLDVDGSGRMSLRELQRYLAGDADYFYECTFAIADIGVKFDYIGPGVVQIKEIEEYSPASKHPNMNVGLKLLTFNDQPLTIDHLPHYKEWDGPKRKEETLRWLEHLQKAAPKDQDMVYKFLEPKFVFNEFNNKMDVDIEKVGVKTIVIPPVAYNSYDDLILVLQTGMKSASPKLGKSKVLFDRDSLTFTFESNGPEFRFLWATGPNKNEKAGPSLGFKNEDTEFDDEHKGFCMSLDLNMMLTADQVTIFTVELAKEFDDSFNNFVEFSEFVRMHDTYLATDKKKEKLVERVVDRFLSAQKKEERKVVLEEKKKLKKRAKAQAKGRAKQKALAKAQANKRKANMKRDDDGVFRQHHQNEADPNYVPPKPRTPPPPREKTAEEIEEERLRQIQREKKQKQMDKAKAKADALKDAQKEEERKSAETKAWQERQNKLQLSMLGLESLVEDSVTQEYHPAATGFIMKKLPEENCETLNPMYFGYQNMKTSGSKSGAGLKQGQNYSKYKKAKHDKIFANEKAFVKETPAPPITAGQVRQRFKAWGEQYDNQEIVNPAFFGQMTVSSSKFNPELSHPAFHGYMLFKKPVQNDDDAKEKANAKAAEEEEEKECIICYVRKPGCPLCWNFPEEYSFMDYAYEGPKRAVEVEKDEDDEEEEEEKPEIHTNLTTSNALKLFRTVNQHWVSIYVKTVPCGQIVKMQVEKEWTVQDLYENFRSASMYGSTRDCFLFLPTEQGVYSMENEDLPETDTTNAVTTGLVPLKRYNFTTNLSTIVLLHFQFFSEKTTCINISGYLNQNLNLGFVPRTDIIPFVDSIPKNLPGKDEVQRQLIDLMKLTIVQDTKIRQEDLDADNEEIASRIKCKVDEQKELLLIERKKVAEVLRLEREERRERERAEANAEHEEMYRAVLKKEKTERKLEKERLAKEEAEKNSLLGKGKGLLGGLAKIGTGKIGLPGIGFGRATTPGSGKTSPETLGATEPGGRSPSPTQMMDKIGGSFKNIKMPPLAFGKKSPSPPPAPEA</sequence>